<dbReference type="Proteomes" id="UP000199372">
    <property type="component" value="Unassembled WGS sequence"/>
</dbReference>
<evidence type="ECO:0000313" key="2">
    <source>
        <dbReference type="EMBL" id="SEN81157.1"/>
    </source>
</evidence>
<reference evidence="3" key="1">
    <citation type="submission" date="2016-10" db="EMBL/GenBank/DDBJ databases">
        <authorList>
            <person name="Varghese N."/>
            <person name="Submissions S."/>
        </authorList>
    </citation>
    <scope>NUCLEOTIDE SEQUENCE [LARGE SCALE GENOMIC DNA]</scope>
    <source>
        <strain evidence="3">DSM 26893</strain>
    </source>
</reference>
<feature type="region of interest" description="Disordered" evidence="1">
    <location>
        <begin position="13"/>
        <end position="41"/>
    </location>
</feature>
<evidence type="ECO:0000313" key="3">
    <source>
        <dbReference type="Proteomes" id="UP000199372"/>
    </source>
</evidence>
<proteinExistence type="predicted"/>
<dbReference type="EMBL" id="FOCM01000006">
    <property type="protein sequence ID" value="SEN81157.1"/>
    <property type="molecule type" value="Genomic_DNA"/>
</dbReference>
<evidence type="ECO:0000256" key="1">
    <source>
        <dbReference type="SAM" id="MobiDB-lite"/>
    </source>
</evidence>
<accession>A0A1H8JLG5</accession>
<dbReference type="AlphaFoldDB" id="A0A1H8JLG5"/>
<gene>
    <name evidence="2" type="ORF">SAMN04488011_106248</name>
</gene>
<organism evidence="2 3">
    <name type="scientific">Palleronia pelagia</name>
    <dbReference type="NCBI Taxonomy" id="387096"/>
    <lineage>
        <taxon>Bacteria</taxon>
        <taxon>Pseudomonadati</taxon>
        <taxon>Pseudomonadota</taxon>
        <taxon>Alphaproteobacteria</taxon>
        <taxon>Rhodobacterales</taxon>
        <taxon>Roseobacteraceae</taxon>
        <taxon>Palleronia</taxon>
    </lineage>
</organism>
<protein>
    <submittedName>
        <fullName evidence="2">Uncharacterized protein</fullName>
    </submittedName>
</protein>
<keyword evidence="3" id="KW-1185">Reference proteome</keyword>
<sequence>MTKRRWLAAAIAESKKPQPTPAFARGARSDRKAVPALRASA</sequence>
<name>A0A1H8JLG5_9RHOB</name>